<gene>
    <name evidence="1" type="ORF">BDM02DRAFT_3189092</name>
</gene>
<reference evidence="1" key="2">
    <citation type="journal article" date="2020" name="Nat. Commun.">
        <title>Large-scale genome sequencing of mycorrhizal fungi provides insights into the early evolution of symbiotic traits.</title>
        <authorList>
            <person name="Miyauchi S."/>
            <person name="Kiss E."/>
            <person name="Kuo A."/>
            <person name="Drula E."/>
            <person name="Kohler A."/>
            <person name="Sanchez-Garcia M."/>
            <person name="Morin E."/>
            <person name="Andreopoulos B."/>
            <person name="Barry K.W."/>
            <person name="Bonito G."/>
            <person name="Buee M."/>
            <person name="Carver A."/>
            <person name="Chen C."/>
            <person name="Cichocki N."/>
            <person name="Clum A."/>
            <person name="Culley D."/>
            <person name="Crous P.W."/>
            <person name="Fauchery L."/>
            <person name="Girlanda M."/>
            <person name="Hayes R.D."/>
            <person name="Keri Z."/>
            <person name="LaButti K."/>
            <person name="Lipzen A."/>
            <person name="Lombard V."/>
            <person name="Magnuson J."/>
            <person name="Maillard F."/>
            <person name="Murat C."/>
            <person name="Nolan M."/>
            <person name="Ohm R.A."/>
            <person name="Pangilinan J."/>
            <person name="Pereira M.F."/>
            <person name="Perotto S."/>
            <person name="Peter M."/>
            <person name="Pfister S."/>
            <person name="Riley R."/>
            <person name="Sitrit Y."/>
            <person name="Stielow J.B."/>
            <person name="Szollosi G."/>
            <person name="Zifcakova L."/>
            <person name="Stursova M."/>
            <person name="Spatafora J.W."/>
            <person name="Tedersoo L."/>
            <person name="Vaario L.M."/>
            <person name="Yamada A."/>
            <person name="Yan M."/>
            <person name="Wang P."/>
            <person name="Xu J."/>
            <person name="Bruns T."/>
            <person name="Baldrian P."/>
            <person name="Vilgalys R."/>
            <person name="Dunand C."/>
            <person name="Henrissat B."/>
            <person name="Grigoriev I.V."/>
            <person name="Hibbett D."/>
            <person name="Nagy L.G."/>
            <person name="Martin F.M."/>
        </authorList>
    </citation>
    <scope>NUCLEOTIDE SEQUENCE</scope>
    <source>
        <strain evidence="1">P2</strain>
    </source>
</reference>
<accession>A0ACB6Z9H5</accession>
<proteinExistence type="predicted"/>
<organism evidence="1 2">
    <name type="scientific">Thelephora ganbajun</name>
    <name type="common">Ganba fungus</name>
    <dbReference type="NCBI Taxonomy" id="370292"/>
    <lineage>
        <taxon>Eukaryota</taxon>
        <taxon>Fungi</taxon>
        <taxon>Dikarya</taxon>
        <taxon>Basidiomycota</taxon>
        <taxon>Agaricomycotina</taxon>
        <taxon>Agaricomycetes</taxon>
        <taxon>Thelephorales</taxon>
        <taxon>Thelephoraceae</taxon>
        <taxon>Thelephora</taxon>
    </lineage>
</organism>
<dbReference type="Proteomes" id="UP000886501">
    <property type="component" value="Unassembled WGS sequence"/>
</dbReference>
<name>A0ACB6Z9H5_THEGA</name>
<reference evidence="1" key="1">
    <citation type="submission" date="2019-10" db="EMBL/GenBank/DDBJ databases">
        <authorList>
            <consortium name="DOE Joint Genome Institute"/>
            <person name="Kuo A."/>
            <person name="Miyauchi S."/>
            <person name="Kiss E."/>
            <person name="Drula E."/>
            <person name="Kohler A."/>
            <person name="Sanchez-Garcia M."/>
            <person name="Andreopoulos B."/>
            <person name="Barry K.W."/>
            <person name="Bonito G."/>
            <person name="Buee M."/>
            <person name="Carver A."/>
            <person name="Chen C."/>
            <person name="Cichocki N."/>
            <person name="Clum A."/>
            <person name="Culley D."/>
            <person name="Crous P.W."/>
            <person name="Fauchery L."/>
            <person name="Girlanda M."/>
            <person name="Hayes R."/>
            <person name="Keri Z."/>
            <person name="Labutti K."/>
            <person name="Lipzen A."/>
            <person name="Lombard V."/>
            <person name="Magnuson J."/>
            <person name="Maillard F."/>
            <person name="Morin E."/>
            <person name="Murat C."/>
            <person name="Nolan M."/>
            <person name="Ohm R."/>
            <person name="Pangilinan J."/>
            <person name="Pereira M."/>
            <person name="Perotto S."/>
            <person name="Peter M."/>
            <person name="Riley R."/>
            <person name="Sitrit Y."/>
            <person name="Stielow B."/>
            <person name="Szollosi G."/>
            <person name="Zifcakova L."/>
            <person name="Stursova M."/>
            <person name="Spatafora J.W."/>
            <person name="Tedersoo L."/>
            <person name="Vaario L.-M."/>
            <person name="Yamada A."/>
            <person name="Yan M."/>
            <person name="Wang P."/>
            <person name="Xu J."/>
            <person name="Bruns T."/>
            <person name="Baldrian P."/>
            <person name="Vilgalys R."/>
            <person name="Henrissat B."/>
            <person name="Grigoriev I.V."/>
            <person name="Hibbett D."/>
            <person name="Nagy L.G."/>
            <person name="Martin F.M."/>
        </authorList>
    </citation>
    <scope>NUCLEOTIDE SEQUENCE</scope>
    <source>
        <strain evidence="1">P2</strain>
    </source>
</reference>
<comment type="caution">
    <text evidence="1">The sequence shown here is derived from an EMBL/GenBank/DDBJ whole genome shotgun (WGS) entry which is preliminary data.</text>
</comment>
<evidence type="ECO:0000313" key="2">
    <source>
        <dbReference type="Proteomes" id="UP000886501"/>
    </source>
</evidence>
<dbReference type="EMBL" id="MU118066">
    <property type="protein sequence ID" value="KAF9646154.1"/>
    <property type="molecule type" value="Genomic_DNA"/>
</dbReference>
<evidence type="ECO:0000313" key="1">
    <source>
        <dbReference type="EMBL" id="KAF9646154.1"/>
    </source>
</evidence>
<protein>
    <submittedName>
        <fullName evidence="1">Uncharacterized protein</fullName>
    </submittedName>
</protein>
<keyword evidence="2" id="KW-1185">Reference proteome</keyword>
<sequence length="489" mass="55412">MTRTFGDLPAELVILIVSFSDPLTTIALTEVSRALRTLIYSTSYQFLLHIHGYQDINGGSTEQQVALGVRFYEHRHRTMSKRTKTMTQISVFGCALQVMGDCLILVPRDLSGHIFLRTFRSVIKGVDPDESLLVFWTEIYSFTVDQCARKIGFVWMDNTTSTTYIRVSTPRSSKEFFYFESKDYASNILLGADLYRVELEFCGDLLGVFAKRQVEGQMIQTICIMDLVTGGDILVISSSGMGMTFYGFSFISDDTLVVATTDTILVYDLSRHCEGRQPFFQFQLGVEGVLDIRFHKSSPLGYPGSNSGAIFARSDTSTNILIMNVVSSSRDIRATAAGHQFSGDAFVIHMQTIAELKETYSPGTILDSSDWYRYMLQVPYHTPVGYDSRNFFVSGSRAVFPTLAEDGCSVVWVEYNFDPNWCQFVNWIRRCDGNEVERNWRIWEYKDLCFATLDLAPSKAPLDGVTDVMITEDHLIYNYDNRRLTVFGI</sequence>